<feature type="compositionally biased region" description="Basic and acidic residues" evidence="1">
    <location>
        <begin position="371"/>
        <end position="380"/>
    </location>
</feature>
<dbReference type="eggNOG" id="COG5330">
    <property type="taxonomic scope" value="Bacteria"/>
</dbReference>
<dbReference type="STRING" id="631454.N177_3908"/>
<dbReference type="InterPro" id="IPR019285">
    <property type="entry name" value="DUF2336"/>
</dbReference>
<evidence type="ECO:0000313" key="2">
    <source>
        <dbReference type="EMBL" id="ESR22771.1"/>
    </source>
</evidence>
<name>V4R994_9HYPH</name>
<dbReference type="Pfam" id="PF10098">
    <property type="entry name" value="DUF2336"/>
    <property type="match status" value="1"/>
</dbReference>
<gene>
    <name evidence="2" type="ORF">N177_3908</name>
</gene>
<dbReference type="Proteomes" id="UP000017819">
    <property type="component" value="Unassembled WGS sequence"/>
</dbReference>
<dbReference type="RefSeq" id="WP_023434017.1">
    <property type="nucleotide sequence ID" value="NZ_AWXZ01000040.1"/>
</dbReference>
<proteinExistence type="predicted"/>
<comment type="caution">
    <text evidence="2">The sequence shown here is derived from an EMBL/GenBank/DDBJ whole genome shotgun (WGS) entry which is preliminary data.</text>
</comment>
<dbReference type="OrthoDB" id="7888976at2"/>
<sequence>MDVASDEEMKRAFAEAQAKPPASTSARETLDMLVALVFTHARAPASPLPRHFTQLFLALLPRVGVADRAEIARRIAHSAALPREIVAWFAADVMEVAGTLLRQSPLLDEPTLLAVAEGGDVQRARCVAARSDLSPATRLALAGRGDPVIAEAMLSGQPGPIENDVAERLAETPELSPAATERLVTWSELGFTALARLFWSAEPQTRRILIERAGRRTAEAPPQSVAARKTDLELGSTLFAAAASRRPQDMARHLAAALRVPRTLAQRCLADPTGEAAVVICRAAGVGVSQLTSILVLMPTPEEGPVSGAHIRALVDLAERLSPEAALGLVRVWQGTTMASTAAHREPLGVAGHPPTARPGVRTGAQPAQGEVRDRARSRG</sequence>
<evidence type="ECO:0008006" key="4">
    <source>
        <dbReference type="Google" id="ProtNLM"/>
    </source>
</evidence>
<evidence type="ECO:0000256" key="1">
    <source>
        <dbReference type="SAM" id="MobiDB-lite"/>
    </source>
</evidence>
<protein>
    <recommendedName>
        <fullName evidence="4">DUF2336 domain-containing protein</fullName>
    </recommendedName>
</protein>
<organism evidence="2 3">
    <name type="scientific">Lutibaculum baratangense AMV1</name>
    <dbReference type="NCBI Taxonomy" id="631454"/>
    <lineage>
        <taxon>Bacteria</taxon>
        <taxon>Pseudomonadati</taxon>
        <taxon>Pseudomonadota</taxon>
        <taxon>Alphaproteobacteria</taxon>
        <taxon>Hyphomicrobiales</taxon>
        <taxon>Tepidamorphaceae</taxon>
        <taxon>Lutibaculum</taxon>
    </lineage>
</organism>
<reference evidence="2 3" key="1">
    <citation type="journal article" date="2014" name="Genome Announc.">
        <title>Draft Genome Sequence of Lutibaculum baratangense Strain AMV1T, Isolated from a Mud Volcano in Andamans, India.</title>
        <authorList>
            <person name="Singh A."/>
            <person name="Sreenivas A."/>
            <person name="Sathyanarayana Reddy G."/>
            <person name="Pinnaka A.K."/>
            <person name="Shivaji S."/>
        </authorList>
    </citation>
    <scope>NUCLEOTIDE SEQUENCE [LARGE SCALE GENOMIC DNA]</scope>
    <source>
        <strain evidence="2 3">AMV1</strain>
    </source>
</reference>
<keyword evidence="3" id="KW-1185">Reference proteome</keyword>
<dbReference type="AlphaFoldDB" id="V4R994"/>
<dbReference type="EMBL" id="AWXZ01000040">
    <property type="protein sequence ID" value="ESR22771.1"/>
    <property type="molecule type" value="Genomic_DNA"/>
</dbReference>
<feature type="region of interest" description="Disordered" evidence="1">
    <location>
        <begin position="344"/>
        <end position="380"/>
    </location>
</feature>
<evidence type="ECO:0000313" key="3">
    <source>
        <dbReference type="Proteomes" id="UP000017819"/>
    </source>
</evidence>
<accession>V4R994</accession>
<feature type="region of interest" description="Disordered" evidence="1">
    <location>
        <begin position="1"/>
        <end position="24"/>
    </location>
</feature>